<dbReference type="InterPro" id="IPR036397">
    <property type="entry name" value="RNaseH_sf"/>
</dbReference>
<keyword evidence="3" id="KW-1185">Reference proteome</keyword>
<dbReference type="OrthoDB" id="996470at2759"/>
<protein>
    <recommendedName>
        <fullName evidence="1">RNase H type-1 domain-containing protein</fullName>
    </recommendedName>
</protein>
<dbReference type="CDD" id="cd06222">
    <property type="entry name" value="RNase_H_like"/>
    <property type="match status" value="1"/>
</dbReference>
<dbReference type="Gene3D" id="3.30.420.10">
    <property type="entry name" value="Ribonuclease H-like superfamily/Ribonuclease H"/>
    <property type="match status" value="1"/>
</dbReference>
<dbReference type="Pfam" id="PF13456">
    <property type="entry name" value="RVT_3"/>
    <property type="match status" value="1"/>
</dbReference>
<dbReference type="AlphaFoldDB" id="A0A9D3UW28"/>
<dbReference type="InterPro" id="IPR044730">
    <property type="entry name" value="RNase_H-like_dom_plant"/>
</dbReference>
<dbReference type="EMBL" id="JAIQCV010000009">
    <property type="protein sequence ID" value="KAH1063497.1"/>
    <property type="molecule type" value="Genomic_DNA"/>
</dbReference>
<dbReference type="Proteomes" id="UP000828251">
    <property type="component" value="Unassembled WGS sequence"/>
</dbReference>
<comment type="caution">
    <text evidence="2">The sequence shown here is derived from an EMBL/GenBank/DDBJ whole genome shotgun (WGS) entry which is preliminary data.</text>
</comment>
<evidence type="ECO:0000313" key="2">
    <source>
        <dbReference type="EMBL" id="KAH1063497.1"/>
    </source>
</evidence>
<organism evidence="2 3">
    <name type="scientific">Gossypium stocksii</name>
    <dbReference type="NCBI Taxonomy" id="47602"/>
    <lineage>
        <taxon>Eukaryota</taxon>
        <taxon>Viridiplantae</taxon>
        <taxon>Streptophyta</taxon>
        <taxon>Embryophyta</taxon>
        <taxon>Tracheophyta</taxon>
        <taxon>Spermatophyta</taxon>
        <taxon>Magnoliopsida</taxon>
        <taxon>eudicotyledons</taxon>
        <taxon>Gunneridae</taxon>
        <taxon>Pentapetalae</taxon>
        <taxon>rosids</taxon>
        <taxon>malvids</taxon>
        <taxon>Malvales</taxon>
        <taxon>Malvaceae</taxon>
        <taxon>Malvoideae</taxon>
        <taxon>Gossypium</taxon>
    </lineage>
</organism>
<dbReference type="PANTHER" id="PTHR47074">
    <property type="entry name" value="BNAC02G40300D PROTEIN"/>
    <property type="match status" value="1"/>
</dbReference>
<sequence length="108" mass="12034">MKELLATKSIIHSNIASPFTAEAHAGLDAVKLGIEMGFQEVQILGNSRTVNKKSQSSTRDYSVIGAVISDIQSKKTCFQKIKFKYIPRRENRKAHDIARESLKNGEIT</sequence>
<dbReference type="InterPro" id="IPR002156">
    <property type="entry name" value="RNaseH_domain"/>
</dbReference>
<dbReference type="GO" id="GO:0004523">
    <property type="term" value="F:RNA-DNA hybrid ribonuclease activity"/>
    <property type="evidence" value="ECO:0007669"/>
    <property type="project" value="InterPro"/>
</dbReference>
<reference evidence="2 3" key="1">
    <citation type="journal article" date="2021" name="Plant Biotechnol. J.">
        <title>Multi-omics assisted identification of the key and species-specific regulatory components of drought-tolerant mechanisms in Gossypium stocksii.</title>
        <authorList>
            <person name="Yu D."/>
            <person name="Ke L."/>
            <person name="Zhang D."/>
            <person name="Wu Y."/>
            <person name="Sun Y."/>
            <person name="Mei J."/>
            <person name="Sun J."/>
            <person name="Sun Y."/>
        </authorList>
    </citation>
    <scope>NUCLEOTIDE SEQUENCE [LARGE SCALE GENOMIC DNA]</scope>
    <source>
        <strain evidence="3">cv. E1</strain>
        <tissue evidence="2">Leaf</tissue>
    </source>
</reference>
<feature type="domain" description="RNase H type-1" evidence="1">
    <location>
        <begin position="12"/>
        <end position="100"/>
    </location>
</feature>
<evidence type="ECO:0000313" key="3">
    <source>
        <dbReference type="Proteomes" id="UP000828251"/>
    </source>
</evidence>
<dbReference type="GO" id="GO:0003676">
    <property type="term" value="F:nucleic acid binding"/>
    <property type="evidence" value="ECO:0007669"/>
    <property type="project" value="InterPro"/>
</dbReference>
<proteinExistence type="predicted"/>
<evidence type="ECO:0000259" key="1">
    <source>
        <dbReference type="Pfam" id="PF13456"/>
    </source>
</evidence>
<dbReference type="PANTHER" id="PTHR47074:SF61">
    <property type="entry name" value="RNASE H TYPE-1 DOMAIN-CONTAINING PROTEIN"/>
    <property type="match status" value="1"/>
</dbReference>
<accession>A0A9D3UW28</accession>
<name>A0A9D3UW28_9ROSI</name>
<dbReference type="InterPro" id="IPR052929">
    <property type="entry name" value="RNase_H-like_EbsB-rel"/>
</dbReference>
<gene>
    <name evidence="2" type="ORF">J1N35_028484</name>
</gene>